<sequence length="479" mass="52500">MPEIGYQADAGLVGWGGLVAETHETNPDLLWPQSIDVFDRMRREDPQVKSVLRAVTLPIMRTEWVIDGAGCRPEVVAHIAADLGLPIKGQAFTAPLRSKGRFSWREFLRLALLELVYGHSFFEQVYDQTAGRAHLRKLAWRPPRTIAEVDVAKDGGLVAIKQRGTGGSRDVRIPVDRLVAFVNEREGANWLGESLLRSAYKMWLLKDRVLRIQALTAERNGLGMPVYTGAELPENIEGEEREAWLKSEKDAGLELTKNFRAGEAAGASIPPKAKLELIGVTGKLPDTDAPIRYYDEQIARAVLAHFLNLGTETGSWALGSTFANFFTDSLNAVAQHIEETVNQHVIEDLVDLNWGPNEPAPRLVATPIGEQQQITAEAIKALIDSGALTKDPGLEAHLRTKYGLPVLAAELASKGVPVEEAREIARFAAETAQKVYLATDKPPLTQEEARELIRLAGAELTGEGPDISRIPSSQPEEAA</sequence>
<dbReference type="Proteomes" id="UP000680132">
    <property type="component" value="Unassembled WGS sequence"/>
</dbReference>
<dbReference type="InterPro" id="IPR009279">
    <property type="entry name" value="Portal_Mu"/>
</dbReference>
<reference evidence="2" key="1">
    <citation type="submission" date="2021-03" db="EMBL/GenBank/DDBJ databases">
        <title>Microbacterium sp. nov., a novel actinobacterium isolated from cow dung.</title>
        <authorList>
            <person name="Zhang L."/>
        </authorList>
    </citation>
    <scope>NUCLEOTIDE SEQUENCE</scope>
    <source>
        <strain evidence="2">NEAU-LLB</strain>
    </source>
</reference>
<organism evidence="2 3">
    <name type="scientific">Microbacterium stercoris</name>
    <dbReference type="NCBI Taxonomy" id="2820289"/>
    <lineage>
        <taxon>Bacteria</taxon>
        <taxon>Bacillati</taxon>
        <taxon>Actinomycetota</taxon>
        <taxon>Actinomycetes</taxon>
        <taxon>Micrococcales</taxon>
        <taxon>Microbacteriaceae</taxon>
        <taxon>Microbacterium</taxon>
    </lineage>
</organism>
<accession>A0A939QKB9</accession>
<dbReference type="RefSeq" id="WP_208503099.1">
    <property type="nucleotide sequence ID" value="NZ_JAGFOA010000003.1"/>
</dbReference>
<evidence type="ECO:0000313" key="2">
    <source>
        <dbReference type="EMBL" id="MBO3663725.1"/>
    </source>
</evidence>
<evidence type="ECO:0000313" key="3">
    <source>
        <dbReference type="Proteomes" id="UP000680132"/>
    </source>
</evidence>
<feature type="region of interest" description="Disordered" evidence="1">
    <location>
        <begin position="457"/>
        <end position="479"/>
    </location>
</feature>
<evidence type="ECO:0000256" key="1">
    <source>
        <dbReference type="SAM" id="MobiDB-lite"/>
    </source>
</evidence>
<comment type="caution">
    <text evidence="2">The sequence shown here is derived from an EMBL/GenBank/DDBJ whole genome shotgun (WGS) entry which is preliminary data.</text>
</comment>
<protein>
    <submittedName>
        <fullName evidence="2">DUF935 family protein</fullName>
    </submittedName>
</protein>
<keyword evidence="3" id="KW-1185">Reference proteome</keyword>
<name>A0A939QKB9_9MICO</name>
<proteinExistence type="predicted"/>
<gene>
    <name evidence="2" type="ORF">J5V96_09375</name>
</gene>
<dbReference type="EMBL" id="JAGFOA010000003">
    <property type="protein sequence ID" value="MBO3663725.1"/>
    <property type="molecule type" value="Genomic_DNA"/>
</dbReference>
<dbReference type="AlphaFoldDB" id="A0A939QKB9"/>
<feature type="compositionally biased region" description="Polar residues" evidence="1">
    <location>
        <begin position="470"/>
        <end position="479"/>
    </location>
</feature>
<dbReference type="Pfam" id="PF06074">
    <property type="entry name" value="Portal_Mu"/>
    <property type="match status" value="1"/>
</dbReference>